<dbReference type="RefSeq" id="WP_324769547.1">
    <property type="nucleotide sequence ID" value="NZ_BAAATS010000019.1"/>
</dbReference>
<feature type="compositionally biased region" description="Basic and acidic residues" evidence="1">
    <location>
        <begin position="90"/>
        <end position="111"/>
    </location>
</feature>
<keyword evidence="3" id="KW-1185">Reference proteome</keyword>
<proteinExistence type="predicted"/>
<gene>
    <name evidence="2" type="ORF">OKJ48_17925</name>
</gene>
<dbReference type="EMBL" id="JAOZYB010000124">
    <property type="protein sequence ID" value="MEB3962113.1"/>
    <property type="molecule type" value="Genomic_DNA"/>
</dbReference>
<sequence length="117" mass="13388">MTAETPHRLDRATYMDLTDDPVQQRLLRRAMEVFRRGDAGPVLKEMSQEVLAGRVGLREATRISAYAEAVIEGGRDFRSRWEAMSDAEREALTRAGEEQTAAERVRMQAERARRRPV</sequence>
<reference evidence="2 3" key="1">
    <citation type="submission" date="2022-10" db="EMBL/GenBank/DDBJ databases">
        <authorList>
            <person name="Xie J."/>
            <person name="Shen N."/>
        </authorList>
    </citation>
    <scope>NUCLEOTIDE SEQUENCE [LARGE SCALE GENOMIC DNA]</scope>
    <source>
        <strain evidence="2 3">DSM 41681</strain>
    </source>
</reference>
<dbReference type="Proteomes" id="UP001352223">
    <property type="component" value="Unassembled WGS sequence"/>
</dbReference>
<accession>A0ABU6CBS6</accession>
<name>A0ABU6CBS6_9ACTN</name>
<protein>
    <submittedName>
        <fullName evidence="2">Uncharacterized protein</fullName>
    </submittedName>
</protein>
<evidence type="ECO:0000313" key="3">
    <source>
        <dbReference type="Proteomes" id="UP001352223"/>
    </source>
</evidence>
<organism evidence="2 3">
    <name type="scientific">Streptomyces kunmingensis</name>
    <dbReference type="NCBI Taxonomy" id="68225"/>
    <lineage>
        <taxon>Bacteria</taxon>
        <taxon>Bacillati</taxon>
        <taxon>Actinomycetota</taxon>
        <taxon>Actinomycetes</taxon>
        <taxon>Kitasatosporales</taxon>
        <taxon>Streptomycetaceae</taxon>
        <taxon>Streptomyces</taxon>
    </lineage>
</organism>
<comment type="caution">
    <text evidence="2">The sequence shown here is derived from an EMBL/GenBank/DDBJ whole genome shotgun (WGS) entry which is preliminary data.</text>
</comment>
<evidence type="ECO:0000313" key="2">
    <source>
        <dbReference type="EMBL" id="MEB3962113.1"/>
    </source>
</evidence>
<evidence type="ECO:0000256" key="1">
    <source>
        <dbReference type="SAM" id="MobiDB-lite"/>
    </source>
</evidence>
<feature type="region of interest" description="Disordered" evidence="1">
    <location>
        <begin position="90"/>
        <end position="117"/>
    </location>
</feature>